<dbReference type="Proteomes" id="UP001223072">
    <property type="component" value="Unassembled WGS sequence"/>
</dbReference>
<dbReference type="Gene3D" id="3.20.20.80">
    <property type="entry name" value="Glycosidases"/>
    <property type="match status" value="1"/>
</dbReference>
<dbReference type="InterPro" id="IPR015882">
    <property type="entry name" value="HEX_bac_N"/>
</dbReference>
<evidence type="ECO:0000313" key="8">
    <source>
        <dbReference type="EMBL" id="MDQ0932163.1"/>
    </source>
</evidence>
<protein>
    <submittedName>
        <fullName evidence="8">Hexosaminidase</fullName>
        <ecNumber evidence="8">3.2.1.52</ecNumber>
    </submittedName>
</protein>
<feature type="chain" id="PRO_5046549737" evidence="5">
    <location>
        <begin position="20"/>
        <end position="551"/>
    </location>
</feature>
<dbReference type="InterPro" id="IPR017853">
    <property type="entry name" value="GH"/>
</dbReference>
<keyword evidence="9" id="KW-1185">Reference proteome</keyword>
<organism evidence="8 9">
    <name type="scientific">Streptomyces turgidiscabies</name>
    <dbReference type="NCBI Taxonomy" id="85558"/>
    <lineage>
        <taxon>Bacteria</taxon>
        <taxon>Bacillati</taxon>
        <taxon>Actinomycetota</taxon>
        <taxon>Actinomycetes</taxon>
        <taxon>Kitasatosporales</taxon>
        <taxon>Streptomycetaceae</taxon>
        <taxon>Streptomyces</taxon>
    </lineage>
</organism>
<evidence type="ECO:0000256" key="2">
    <source>
        <dbReference type="ARBA" id="ARBA00022801"/>
    </source>
</evidence>
<evidence type="ECO:0000259" key="6">
    <source>
        <dbReference type="Pfam" id="PF00728"/>
    </source>
</evidence>
<dbReference type="Pfam" id="PF02838">
    <property type="entry name" value="Glyco_hydro_20b"/>
    <property type="match status" value="1"/>
</dbReference>
<dbReference type="PANTHER" id="PTHR43678:SF1">
    <property type="entry name" value="BETA-N-ACETYLHEXOSAMINIDASE"/>
    <property type="match status" value="1"/>
</dbReference>
<evidence type="ECO:0000313" key="9">
    <source>
        <dbReference type="Proteomes" id="UP001223072"/>
    </source>
</evidence>
<dbReference type="GO" id="GO:0004563">
    <property type="term" value="F:beta-N-acetylhexosaminidase activity"/>
    <property type="evidence" value="ECO:0007669"/>
    <property type="project" value="UniProtKB-EC"/>
</dbReference>
<evidence type="ECO:0000256" key="5">
    <source>
        <dbReference type="SAM" id="SignalP"/>
    </source>
</evidence>
<dbReference type="InterPro" id="IPR029018">
    <property type="entry name" value="Hex-like_dom2"/>
</dbReference>
<evidence type="ECO:0000259" key="7">
    <source>
        <dbReference type="Pfam" id="PF02838"/>
    </source>
</evidence>
<dbReference type="InterPro" id="IPR015883">
    <property type="entry name" value="Glyco_hydro_20_cat"/>
</dbReference>
<dbReference type="CDD" id="cd06564">
    <property type="entry name" value="GH20_DspB_LnbB-like"/>
    <property type="match status" value="1"/>
</dbReference>
<dbReference type="Pfam" id="PF00728">
    <property type="entry name" value="Glyco_hydro_20"/>
    <property type="match status" value="1"/>
</dbReference>
<comment type="similarity">
    <text evidence="1">Belongs to the glycosyl hydrolase 20 family.</text>
</comment>
<dbReference type="Gene3D" id="3.30.379.10">
    <property type="entry name" value="Chitobiase/beta-hexosaminidase domain 2-like"/>
    <property type="match status" value="1"/>
</dbReference>
<reference evidence="8 9" key="1">
    <citation type="submission" date="2023-07" db="EMBL/GenBank/DDBJ databases">
        <title>Comparative genomics of wheat-associated soil bacteria to identify genetic determinants of phenazine resistance.</title>
        <authorList>
            <person name="Mouncey N."/>
        </authorList>
    </citation>
    <scope>NUCLEOTIDE SEQUENCE [LARGE SCALE GENOMIC DNA]</scope>
    <source>
        <strain evidence="8 9">W2I16</strain>
    </source>
</reference>
<evidence type="ECO:0000256" key="4">
    <source>
        <dbReference type="SAM" id="MobiDB-lite"/>
    </source>
</evidence>
<keyword evidence="5" id="KW-0732">Signal</keyword>
<keyword evidence="2 8" id="KW-0378">Hydrolase</keyword>
<feature type="domain" description="Glycoside hydrolase family 20 catalytic" evidence="6">
    <location>
        <begin position="205"/>
        <end position="511"/>
    </location>
</feature>
<keyword evidence="3 8" id="KW-0326">Glycosidase</keyword>
<dbReference type="EMBL" id="JAUSZS010000003">
    <property type="protein sequence ID" value="MDQ0932163.1"/>
    <property type="molecule type" value="Genomic_DNA"/>
</dbReference>
<accession>A0ABU0RKB7</accession>
<dbReference type="InterPro" id="IPR025705">
    <property type="entry name" value="Beta_hexosaminidase_sua/sub"/>
</dbReference>
<comment type="caution">
    <text evidence="8">The sequence shown here is derived from an EMBL/GenBank/DDBJ whole genome shotgun (WGS) entry which is preliminary data.</text>
</comment>
<sequence length="551" mass="58018">MLLGAGVLVAAGAVGVSVAFWPAADAGSGTDLGATAASSGVTRPSEAAGAASSAPSAGSRTPSPTAPAPSPARVYPLSKTPRTIPAVREHVPARGPGWRPASTARVVVTGAGLADEGKLLAGELRMAYGGTVAPRAGDVQLALDPGQAAKGPESYTLTVSKRRVTIAAPAEAGVFYGTRTLKQEVAGGGTASEGVVRDRPAKPQRGLSLDTARKHFPASWIEDRVRELGDLKFNELDLHFSDDQGFRIASDTHPEIVSRDHLTKAEVRRIVALAASRHITVVPEIDSPGHLGAVLAAHPELQLTNAQGTPVPGALDISKPGAAKIVDDLLGEYADLFPGASWHLGGDEYRALAVANPAVSYPQLAAAAIARYGAGARVSDLATGWLGDRAATVRAHGRTAVRAWNDGFYLSSSVQADKNIQVAYWTGKEIGARQPAGYLSAGRKVVNYNDNYLYYVLGQPNQFFYPTGERIYKQWTPRVLRGTTAVSSAYDSQILGGVFAVWCDLANAQTQKQVAAGIRMPLRATVQKLWDPRAQPSLSWTDFKKLANRLG</sequence>
<feature type="compositionally biased region" description="Low complexity" evidence="4">
    <location>
        <begin position="43"/>
        <end position="63"/>
    </location>
</feature>
<dbReference type="PRINTS" id="PR00738">
    <property type="entry name" value="GLHYDRLASE20"/>
</dbReference>
<dbReference type="InterPro" id="IPR052764">
    <property type="entry name" value="GH20_Enzymes"/>
</dbReference>
<dbReference type="SUPFAM" id="SSF55545">
    <property type="entry name" value="beta-N-acetylhexosaminidase-like domain"/>
    <property type="match status" value="1"/>
</dbReference>
<feature type="domain" description="Beta-hexosaminidase bacterial type N-terminal" evidence="7">
    <location>
        <begin position="81"/>
        <end position="198"/>
    </location>
</feature>
<feature type="signal peptide" evidence="5">
    <location>
        <begin position="1"/>
        <end position="19"/>
    </location>
</feature>
<dbReference type="PANTHER" id="PTHR43678">
    <property type="entry name" value="PUTATIVE (AFU_ORTHOLOGUE AFUA_2G00640)-RELATED"/>
    <property type="match status" value="1"/>
</dbReference>
<feature type="region of interest" description="Disordered" evidence="4">
    <location>
        <begin position="35"/>
        <end position="99"/>
    </location>
</feature>
<name>A0ABU0RKB7_9ACTN</name>
<dbReference type="SUPFAM" id="SSF51445">
    <property type="entry name" value="(Trans)glycosidases"/>
    <property type="match status" value="1"/>
</dbReference>
<proteinExistence type="inferred from homology"/>
<evidence type="ECO:0000256" key="1">
    <source>
        <dbReference type="ARBA" id="ARBA00006285"/>
    </source>
</evidence>
<evidence type="ECO:0000256" key="3">
    <source>
        <dbReference type="ARBA" id="ARBA00023295"/>
    </source>
</evidence>
<dbReference type="RefSeq" id="WP_307626177.1">
    <property type="nucleotide sequence ID" value="NZ_JAUSZS010000003.1"/>
</dbReference>
<gene>
    <name evidence="8" type="ORF">QFZ49_002093</name>
</gene>
<dbReference type="EC" id="3.2.1.52" evidence="8"/>